<evidence type="ECO:0000259" key="10">
    <source>
        <dbReference type="Pfam" id="PF00884"/>
    </source>
</evidence>
<evidence type="ECO:0000256" key="8">
    <source>
        <dbReference type="PIRSR" id="PIRSR005091-3"/>
    </source>
</evidence>
<dbReference type="PIRSF" id="PIRSF005091">
    <property type="entry name" value="Mmb_sulf_HI1246"/>
    <property type="match status" value="1"/>
</dbReference>
<feature type="binding site" evidence="8">
    <location>
        <position position="498"/>
    </location>
    <ligand>
        <name>Mn(2+)</name>
        <dbReference type="ChEBI" id="CHEBI:29035"/>
    </ligand>
</feature>
<evidence type="ECO:0000313" key="11">
    <source>
        <dbReference type="EMBL" id="POS01670.1"/>
    </source>
</evidence>
<evidence type="ECO:0000256" key="5">
    <source>
        <dbReference type="ARBA" id="ARBA00023136"/>
    </source>
</evidence>
<keyword evidence="4 9" id="KW-1133">Transmembrane helix</keyword>
<evidence type="ECO:0000256" key="3">
    <source>
        <dbReference type="ARBA" id="ARBA00022692"/>
    </source>
</evidence>
<evidence type="ECO:0000256" key="1">
    <source>
        <dbReference type="ARBA" id="ARBA00004651"/>
    </source>
</evidence>
<feature type="active site" evidence="6">
    <location>
        <position position="329"/>
    </location>
</feature>
<dbReference type="InterPro" id="IPR050448">
    <property type="entry name" value="OpgB/LTA_synthase_biosynth"/>
</dbReference>
<dbReference type="PANTHER" id="PTHR47371:SF3">
    <property type="entry name" value="PHOSPHOGLYCEROL TRANSFERASE I"/>
    <property type="match status" value="1"/>
</dbReference>
<keyword evidence="12" id="KW-1185">Reference proteome</keyword>
<feature type="domain" description="Sulfatase N-terminal" evidence="10">
    <location>
        <begin position="275"/>
        <end position="551"/>
    </location>
</feature>
<evidence type="ECO:0000256" key="6">
    <source>
        <dbReference type="PIRSR" id="PIRSR005091-1"/>
    </source>
</evidence>
<dbReference type="Gene3D" id="3.40.720.10">
    <property type="entry name" value="Alkaline Phosphatase, subunit A"/>
    <property type="match status" value="1"/>
</dbReference>
<feature type="binding site" evidence="8">
    <location>
        <position position="283"/>
    </location>
    <ligand>
        <name>Mn(2+)</name>
        <dbReference type="ChEBI" id="CHEBI:29035"/>
    </ligand>
</feature>
<dbReference type="Gene3D" id="3.30.1120.80">
    <property type="match status" value="1"/>
</dbReference>
<comment type="caution">
    <text evidence="11">The sequence shown here is derived from an EMBL/GenBank/DDBJ whole genome shotgun (WGS) entry which is preliminary data.</text>
</comment>
<evidence type="ECO:0000256" key="7">
    <source>
        <dbReference type="PIRSR" id="PIRSR005091-2"/>
    </source>
</evidence>
<feature type="binding site" evidence="8">
    <location>
        <position position="499"/>
    </location>
    <ligand>
        <name>Mn(2+)</name>
        <dbReference type="ChEBI" id="CHEBI:29035"/>
    </ligand>
</feature>
<feature type="transmembrane region" description="Helical" evidence="9">
    <location>
        <begin position="178"/>
        <end position="201"/>
    </location>
</feature>
<dbReference type="GO" id="GO:0016740">
    <property type="term" value="F:transferase activity"/>
    <property type="evidence" value="ECO:0007669"/>
    <property type="project" value="UniProtKB-KW"/>
</dbReference>
<evidence type="ECO:0000313" key="12">
    <source>
        <dbReference type="Proteomes" id="UP000237056"/>
    </source>
</evidence>
<dbReference type="InterPro" id="IPR000917">
    <property type="entry name" value="Sulfatase_N"/>
</dbReference>
<accession>A0A2S4N7J1</accession>
<protein>
    <submittedName>
        <fullName evidence="11">Phosphoglycerol transferase MdoB-like AlkP superfamily enzyme</fullName>
    </submittedName>
</protein>
<dbReference type="EMBL" id="PQNY01000009">
    <property type="protein sequence ID" value="POS01670.1"/>
    <property type="molecule type" value="Genomic_DNA"/>
</dbReference>
<gene>
    <name evidence="11" type="ORF">Q361_109131</name>
</gene>
<feature type="transmembrane region" description="Helical" evidence="9">
    <location>
        <begin position="95"/>
        <end position="116"/>
    </location>
</feature>
<comment type="subcellular location">
    <subcellularLocation>
        <location evidence="1">Cell membrane</location>
        <topology evidence="1">Multi-pass membrane protein</topology>
    </subcellularLocation>
</comment>
<keyword evidence="2" id="KW-1003">Cell membrane</keyword>
<dbReference type="AlphaFoldDB" id="A0A2S4N7J1"/>
<keyword evidence="7" id="KW-0464">Manganese</keyword>
<name>A0A2S4N7J1_9FLAO</name>
<feature type="transmembrane region" description="Helical" evidence="9">
    <location>
        <begin position="59"/>
        <end position="83"/>
    </location>
</feature>
<dbReference type="Proteomes" id="UP000237056">
    <property type="component" value="Unassembled WGS sequence"/>
</dbReference>
<dbReference type="SUPFAM" id="SSF53649">
    <property type="entry name" value="Alkaline phosphatase-like"/>
    <property type="match status" value="1"/>
</dbReference>
<keyword evidence="11" id="KW-0808">Transferase</keyword>
<sequence>MVLFSMKHFFRIHEYKVLMYRIFLAYLFYMIARFLFFAYNFSLIKINSFTDFLSLSIHGLAFDSTAILYTNLLFILVSILPFYINTKNSFQKILFYLYFTTNLLVYATNFIDFIYYKYTFNRSTRASLDTLENEQNKWLLFSNFIIRYWHVFALFFILCFVWIFLYKKVKITNELRKFNASYILSSILGFLVIGALVVGGIRGDFKKSTRPINMLDASRYVTDASQADFVLNTPFAIIRTWNTNTFKKVQLVDKNTIDSLIVPIKQYQNFPKTKPNVVIFILESFAKEYVGAFNKDMPIPNYKGYAPFVDSLAQHSLIFTKGYANGYKSIHGMSSVLAGIPSFKDAFTSSPYPKQKIESLVSVLKNEGYDTSFFHGAPNGSMGFLGFGNILGFDHYYGKNEYNNDADFDGSWGIWDEPFFQYFNKTISAKKQPFMATLFSVSSHEPYVVPEKYKNKFPKGDNAMHQCIGYTDYALKQFFKVAKKQPWYNNTIFVLVADHDNLIYYQEYGKDQNFHTVPILFFTPSEKFKGVNTDWAQQIDIYPTLLDMIGYEKPFRSWGRSLISEKKVPPFVMRYSSDKYQMMSGNYICTFDGEKAVGFFDKNDKELQHNLIKNRNAEMNVLEQRCKAFLQDYMQRIIDKKLTLDK</sequence>
<evidence type="ECO:0000256" key="4">
    <source>
        <dbReference type="ARBA" id="ARBA00022989"/>
    </source>
</evidence>
<keyword evidence="7" id="KW-0479">Metal-binding</keyword>
<evidence type="ECO:0000256" key="9">
    <source>
        <dbReference type="SAM" id="Phobius"/>
    </source>
</evidence>
<dbReference type="GO" id="GO:0005886">
    <property type="term" value="C:plasma membrane"/>
    <property type="evidence" value="ECO:0007669"/>
    <property type="project" value="UniProtKB-SubCell"/>
</dbReference>
<dbReference type="InterPro" id="IPR017850">
    <property type="entry name" value="Alkaline_phosphatase_core_sf"/>
</dbReference>
<dbReference type="Pfam" id="PF00884">
    <property type="entry name" value="Sulfatase"/>
    <property type="match status" value="1"/>
</dbReference>
<feature type="binding site" evidence="7">
    <location>
        <position position="444"/>
    </location>
    <ligand>
        <name>substrate</name>
    </ligand>
</feature>
<keyword evidence="3 9" id="KW-0812">Transmembrane</keyword>
<dbReference type="GO" id="GO:0046872">
    <property type="term" value="F:metal ion binding"/>
    <property type="evidence" value="ECO:0007669"/>
    <property type="project" value="UniProtKB-KW"/>
</dbReference>
<feature type="transmembrane region" description="Helical" evidence="9">
    <location>
        <begin position="20"/>
        <end position="39"/>
    </location>
</feature>
<reference evidence="11 12" key="1">
    <citation type="submission" date="2018-01" db="EMBL/GenBank/DDBJ databases">
        <title>Genomic Encyclopedia of Type Strains, Phase I: the one thousand microbial genomes (KMG-I) project.</title>
        <authorList>
            <person name="Goeker M."/>
        </authorList>
    </citation>
    <scope>NUCLEOTIDE SEQUENCE [LARGE SCALE GENOMIC DNA]</scope>
    <source>
        <strain evidence="11 12">DSM 17960</strain>
    </source>
</reference>
<evidence type="ECO:0000256" key="2">
    <source>
        <dbReference type="ARBA" id="ARBA00022475"/>
    </source>
</evidence>
<organism evidence="11 12">
    <name type="scientific">Flavobacterium croceum DSM 17960</name>
    <dbReference type="NCBI Taxonomy" id="1121886"/>
    <lineage>
        <taxon>Bacteria</taxon>
        <taxon>Pseudomonadati</taxon>
        <taxon>Bacteroidota</taxon>
        <taxon>Flavobacteriia</taxon>
        <taxon>Flavobacteriales</taxon>
        <taxon>Flavobacteriaceae</taxon>
        <taxon>Flavobacterium</taxon>
    </lineage>
</organism>
<dbReference type="CDD" id="cd16015">
    <property type="entry name" value="LTA_synthase"/>
    <property type="match status" value="1"/>
</dbReference>
<keyword evidence="5 9" id="KW-0472">Membrane</keyword>
<proteinExistence type="predicted"/>
<dbReference type="InterPro" id="IPR012160">
    <property type="entry name" value="LtaS-like"/>
</dbReference>
<dbReference type="PANTHER" id="PTHR47371">
    <property type="entry name" value="LIPOTEICHOIC ACID SYNTHASE"/>
    <property type="match status" value="1"/>
</dbReference>
<feature type="transmembrane region" description="Helical" evidence="9">
    <location>
        <begin position="148"/>
        <end position="166"/>
    </location>
</feature>